<organism evidence="3 4">
    <name type="scientific">Nocardioides immobilis</name>
    <dbReference type="NCBI Taxonomy" id="2049295"/>
    <lineage>
        <taxon>Bacteria</taxon>
        <taxon>Bacillati</taxon>
        <taxon>Actinomycetota</taxon>
        <taxon>Actinomycetes</taxon>
        <taxon>Propionibacteriales</taxon>
        <taxon>Nocardioidaceae</taxon>
        <taxon>Nocardioides</taxon>
    </lineage>
</organism>
<protein>
    <submittedName>
        <fullName evidence="3">DUF2510 domain-containing protein</fullName>
    </submittedName>
</protein>
<dbReference type="Proteomes" id="UP000283644">
    <property type="component" value="Unassembled WGS sequence"/>
</dbReference>
<dbReference type="RefSeq" id="WP_118924297.1">
    <property type="nucleotide sequence ID" value="NZ_QXGH01000012.1"/>
</dbReference>
<evidence type="ECO:0000313" key="3">
    <source>
        <dbReference type="EMBL" id="RHW27545.1"/>
    </source>
</evidence>
<dbReference type="AlphaFoldDB" id="A0A417Y4M5"/>
<keyword evidence="4" id="KW-1185">Reference proteome</keyword>
<comment type="caution">
    <text evidence="3">The sequence shown here is derived from an EMBL/GenBank/DDBJ whole genome shotgun (WGS) entry which is preliminary data.</text>
</comment>
<sequence length="343" mass="38320">MPRKKVDVEVPDGQHLGWSRDTDGALRAHLFDDRTNKLVGHAELFEPEDDHDYARSYDWEPSPENSPAAAQEPDEEFGLVGMLVVLGVAFAAVKGAEHLENRRAPRPARQPSKKDRKRAMKAARAARQVPVVAPVAHRPRPATPPGWLVDPWDHRWVRWWNGYGWTGHLRPRYAQASLPAAAHTGPWPHHAPAGAVPAAQTHPPVTMSRQEWQQRARAMLLARAFSEEQQRLLAHACIDDADPAVLELQRAFASLSPEQFAERVGQLVAANPAALSAAEAQFLSIFGEGSAAQPQPSHASPRQRLASRPGLAGAQSWPPGWYDDKRGRWRWWDGRQWTHHVRP</sequence>
<evidence type="ECO:0000256" key="1">
    <source>
        <dbReference type="SAM" id="MobiDB-lite"/>
    </source>
</evidence>
<proteinExistence type="predicted"/>
<feature type="region of interest" description="Disordered" evidence="1">
    <location>
        <begin position="290"/>
        <end position="323"/>
    </location>
</feature>
<feature type="region of interest" description="Disordered" evidence="1">
    <location>
        <begin position="42"/>
        <end position="73"/>
    </location>
</feature>
<dbReference type="Pfam" id="PF10708">
    <property type="entry name" value="DUF2510"/>
    <property type="match status" value="1"/>
</dbReference>
<evidence type="ECO:0000259" key="2">
    <source>
        <dbReference type="Pfam" id="PF10708"/>
    </source>
</evidence>
<feature type="domain" description="DUF2510" evidence="2">
    <location>
        <begin position="145"/>
        <end position="176"/>
    </location>
</feature>
<reference evidence="3 4" key="1">
    <citation type="submission" date="2018-09" db="EMBL/GenBank/DDBJ databases">
        <title>Genome sequencing of Nocardioides immobilis CCTCC AB 2017083 for comparison to Nocardioides silvaticus.</title>
        <authorList>
            <person name="Li C."/>
            <person name="Wang G."/>
        </authorList>
    </citation>
    <scope>NUCLEOTIDE SEQUENCE [LARGE SCALE GENOMIC DNA]</scope>
    <source>
        <strain evidence="3 4">CCTCC AB 2017083</strain>
    </source>
</reference>
<evidence type="ECO:0000313" key="4">
    <source>
        <dbReference type="Proteomes" id="UP000283644"/>
    </source>
</evidence>
<name>A0A417Y4M5_9ACTN</name>
<accession>A0A417Y4M5</accession>
<dbReference type="InterPro" id="IPR018929">
    <property type="entry name" value="DUF2510"/>
</dbReference>
<gene>
    <name evidence="3" type="ORF">D0Z08_07615</name>
</gene>
<dbReference type="OrthoDB" id="5244233at2"/>
<dbReference type="EMBL" id="QXGH01000012">
    <property type="protein sequence ID" value="RHW27545.1"/>
    <property type="molecule type" value="Genomic_DNA"/>
</dbReference>
<feature type="region of interest" description="Disordered" evidence="1">
    <location>
        <begin position="100"/>
        <end position="127"/>
    </location>
</feature>